<proteinExistence type="predicted"/>
<protein>
    <submittedName>
        <fullName evidence="1">Uncharacterized protein</fullName>
    </submittedName>
</protein>
<sequence length="77" mass="8824">MSDSSEMNQEEFAIMPSAIDHNVFFVYRSNGSEIKIIVSTTNQNAKTYITVRNKFLISSVALTSNEVNYFKTHFQTH</sequence>
<accession>A0A162CVY7</accession>
<evidence type="ECO:0000313" key="1">
    <source>
        <dbReference type="EMBL" id="KZS41879.1"/>
    </source>
</evidence>
<dbReference type="EMBL" id="LQRT01000002">
    <property type="protein sequence ID" value="KZS41879.1"/>
    <property type="molecule type" value="Genomic_DNA"/>
</dbReference>
<dbReference type="Proteomes" id="UP000076715">
    <property type="component" value="Unassembled WGS sequence"/>
</dbReference>
<organism evidence="1 2">
    <name type="scientific">Aquimarina aggregata</name>
    <dbReference type="NCBI Taxonomy" id="1642818"/>
    <lineage>
        <taxon>Bacteria</taxon>
        <taxon>Pseudomonadati</taxon>
        <taxon>Bacteroidota</taxon>
        <taxon>Flavobacteriia</taxon>
        <taxon>Flavobacteriales</taxon>
        <taxon>Flavobacteriaceae</taxon>
        <taxon>Aquimarina</taxon>
    </lineage>
</organism>
<dbReference type="STRING" id="1642818.AWE51_00085"/>
<evidence type="ECO:0000313" key="2">
    <source>
        <dbReference type="Proteomes" id="UP000076715"/>
    </source>
</evidence>
<gene>
    <name evidence="1" type="ORF">AWE51_00085</name>
</gene>
<reference evidence="1 2" key="1">
    <citation type="submission" date="2016-01" db="EMBL/GenBank/DDBJ databases">
        <title>The draft genome sequence of Aquimarina sp. RZW4-3-2.</title>
        <authorList>
            <person name="Wang Y."/>
        </authorList>
    </citation>
    <scope>NUCLEOTIDE SEQUENCE [LARGE SCALE GENOMIC DNA]</scope>
    <source>
        <strain evidence="1 2">RZW4-3-2</strain>
    </source>
</reference>
<comment type="caution">
    <text evidence="1">The sequence shown here is derived from an EMBL/GenBank/DDBJ whole genome shotgun (WGS) entry which is preliminary data.</text>
</comment>
<name>A0A162CVY7_9FLAO</name>
<keyword evidence="2" id="KW-1185">Reference proteome</keyword>
<dbReference type="AlphaFoldDB" id="A0A162CVY7"/>